<gene>
    <name evidence="2" type="ORF">HZA61_10895</name>
</gene>
<protein>
    <recommendedName>
        <fullName evidence="1">FlgD/Vpr Ig-like domain-containing protein</fullName>
    </recommendedName>
</protein>
<evidence type="ECO:0000313" key="2">
    <source>
        <dbReference type="EMBL" id="MBI5169986.1"/>
    </source>
</evidence>
<comment type="caution">
    <text evidence="2">The sequence shown here is derived from an EMBL/GenBank/DDBJ whole genome shotgun (WGS) entry which is preliminary data.</text>
</comment>
<sequence length="1024" mass="109718">YSSLGRGAVQIDDVVVNATNIGDFEGVEQGGVNTIDNRTGSSPLNHWKSTGKPPAIYFHPRALADLTYNDLCGPPESPARFCNIFGTVVSVGNYDDGERAADSRFGPLREVMHGMFSPTVNLVTDPINNTPNAQGLTASIVDVTDDLYVWYDIYAGMFNLTFTGNAWTFGAQCYPARMNNGGYAWGELMVSGGQFFNPEPQCFWDIEPLFGFGLVGTVNPTGLPDSIRVWIGHNQQCFRFGVSLGCNSADGCYFDNISLGFTDTPAATQVSSASGVTTGTIGIDIWQLWNDAFPFNEAAGLPGTSAFDTTTAMVKGGINNAPSTGNALRFDVPADSLVIRAANVTATAPDVNTTRLDLVFRILPGPGNYKISAGRSYPLVNTMQLLQLPSNQANVAVSGDASFWGQYLSDPGQFGTAGGHYGGTFWDPMTWNSARMDTVERNIFPVTGSKPGAIGTSLTAGQYMTTYHELDPKYSTLGFNKFWCFVVDTALSATQLNIRCDGTVPAWLTTVPPSRTGWNGATVTREFTKIIPDGLLTPGSHVQYFFRKSQSLGIGTAVLAPDTNTVSPQNSEGSTDGHRWQQFGVLPDRWKNFTAAGAACMLFVDNCDRRGNERVWVSVMDSIGGTQVSKWGAHNGWHQAGSASINDPAGFVSRNQQPGTTWDLYGVKASESLTTQAHALGSRYSNRASMGLLTGKEVRTGPTKEMLRQFYRVVVLATGDLNSGVLGPFTNRSQNDIELLGDYLLNSGGTAQPRGLFVSGDGFAQSEVQSGGIDPAHTAFLSTKLGLSLRNGSYQSVSGNTNDCADLVTTSLISTNGDVYGVGNSCLWSNDLLQRNPAITEASEASFYEQAGVNGPYTASVYKPSTGVRPWIAMTEGWDLEHLFGRYCETSYGRLAYYWNALNNLFGSICSSGGEPAGLLDVPRAGGGGKFVNFMKIGNSVLRSGAASVHFGVASSERVRVRLFDVSGRQVRVLADRTFAAGEHTLAWDGADDGGRAVARGVYFARIEYAASGAAISGRVVVLR</sequence>
<name>A0A933SEQ3_UNCEI</name>
<dbReference type="Proteomes" id="UP000696931">
    <property type="component" value="Unassembled WGS sequence"/>
</dbReference>
<dbReference type="AlphaFoldDB" id="A0A933SEQ3"/>
<feature type="domain" description="FlgD/Vpr Ig-like" evidence="1">
    <location>
        <begin position="948"/>
        <end position="1010"/>
    </location>
</feature>
<reference evidence="2" key="1">
    <citation type="submission" date="2020-07" db="EMBL/GenBank/DDBJ databases">
        <title>Huge and variable diversity of episymbiotic CPR bacteria and DPANN archaea in groundwater ecosystems.</title>
        <authorList>
            <person name="He C.Y."/>
            <person name="Keren R."/>
            <person name="Whittaker M."/>
            <person name="Farag I.F."/>
            <person name="Doudna J."/>
            <person name="Cate J.H.D."/>
            <person name="Banfield J.F."/>
        </authorList>
    </citation>
    <scope>NUCLEOTIDE SEQUENCE</scope>
    <source>
        <strain evidence="2">NC_groundwater_1813_Pr3_B-0.1um_71_17</strain>
    </source>
</reference>
<dbReference type="InterPro" id="IPR025965">
    <property type="entry name" value="FlgD/Vpr_Ig-like"/>
</dbReference>
<dbReference type="Pfam" id="PF13860">
    <property type="entry name" value="FlgD_ig"/>
    <property type="match status" value="1"/>
</dbReference>
<dbReference type="EMBL" id="JACRIW010000077">
    <property type="protein sequence ID" value="MBI5169986.1"/>
    <property type="molecule type" value="Genomic_DNA"/>
</dbReference>
<evidence type="ECO:0000313" key="3">
    <source>
        <dbReference type="Proteomes" id="UP000696931"/>
    </source>
</evidence>
<feature type="non-terminal residue" evidence="2">
    <location>
        <position position="1"/>
    </location>
</feature>
<dbReference type="Gene3D" id="2.60.40.4070">
    <property type="match status" value="1"/>
</dbReference>
<organism evidence="2 3">
    <name type="scientific">Eiseniibacteriota bacterium</name>
    <dbReference type="NCBI Taxonomy" id="2212470"/>
    <lineage>
        <taxon>Bacteria</taxon>
        <taxon>Candidatus Eiseniibacteriota</taxon>
    </lineage>
</organism>
<proteinExistence type="predicted"/>
<evidence type="ECO:0000259" key="1">
    <source>
        <dbReference type="Pfam" id="PF13860"/>
    </source>
</evidence>
<accession>A0A933SEQ3</accession>